<feature type="disulfide bond" evidence="10">
    <location>
        <begin position="200"/>
        <end position="218"/>
    </location>
</feature>
<dbReference type="DNASU" id="43105"/>
<feature type="disulfide bond" evidence="10">
    <location>
        <begin position="236"/>
        <end position="248"/>
    </location>
</feature>
<dbReference type="ExpressionAtlas" id="Q6NN57">
    <property type="expression patterns" value="baseline and differential"/>
</dbReference>
<dbReference type="SMART" id="SM00192">
    <property type="entry name" value="LDLa"/>
    <property type="match status" value="2"/>
</dbReference>
<protein>
    <submittedName>
        <fullName evidence="14">Lipophorin receptor 2, isoform D</fullName>
    </submittedName>
    <submittedName>
        <fullName evidence="13">RE61404p</fullName>
    </submittedName>
</protein>
<evidence type="ECO:0000256" key="2">
    <source>
        <dbReference type="ARBA" id="ARBA00004308"/>
    </source>
</evidence>
<dbReference type="Proteomes" id="UP000000803">
    <property type="component" value="Chromosome 3R"/>
</dbReference>
<evidence type="ECO:0000256" key="3">
    <source>
        <dbReference type="ARBA" id="ARBA00022692"/>
    </source>
</evidence>
<feature type="compositionally biased region" description="Polar residues" evidence="11">
    <location>
        <begin position="267"/>
        <end position="288"/>
    </location>
</feature>
<feature type="disulfide bond" evidence="10">
    <location>
        <begin position="243"/>
        <end position="261"/>
    </location>
</feature>
<dbReference type="BioGRID-ORCS" id="43105">
    <property type="hits" value="0 hits in 3 CRISPR screens"/>
</dbReference>
<evidence type="ECO:0000313" key="13">
    <source>
        <dbReference type="EMBL" id="AAR99095.1"/>
    </source>
</evidence>
<reference evidence="16" key="3">
    <citation type="journal article" date="2002" name="Genome Biol.">
        <title>Annotation of the Drosophila melanogaster euchromatic genome: a systematic review.</title>
        <authorList>
            <person name="Misra S."/>
            <person name="Crosby M.A."/>
            <person name="Mungall C.J."/>
            <person name="Matthews B.B."/>
            <person name="Campbell K.S."/>
            <person name="Hradecky P."/>
            <person name="Huang Y."/>
            <person name="Kaminker J.S."/>
            <person name="Millburn G.H."/>
            <person name="Prochnik S.E."/>
            <person name="Smith C.D."/>
            <person name="Tupy J.L."/>
            <person name="Whitfied E.J."/>
            <person name="Bayraktaroglu L."/>
            <person name="Berman B.P."/>
            <person name="Bettencourt B.R."/>
            <person name="Celniker S.E."/>
            <person name="de Grey A.D."/>
            <person name="Drysdale R.A."/>
            <person name="Harris N.L."/>
            <person name="Richter J."/>
            <person name="Russo S."/>
            <person name="Schroeder A.J."/>
            <person name="Shu S.Q."/>
            <person name="Stapleton M."/>
            <person name="Yamada C."/>
            <person name="Ashburner M."/>
            <person name="Gelbart W.M."/>
            <person name="Rubin G.M."/>
            <person name="Lewis S.E."/>
        </authorList>
    </citation>
    <scope>GENOME REANNOTATION</scope>
    <source>
        <strain evidence="16">Berkeley</strain>
    </source>
</reference>
<dbReference type="VEuPathDB" id="VectorBase:FBgn0051092"/>
<dbReference type="AlphaFoldDB" id="Q6NN57"/>
<reference evidence="14 16" key="5">
    <citation type="journal article" date="2002" name="Genome Biol.">
        <title>Heterochromatic sequences in a Drosophila whole-genome shotgun assembly.</title>
        <authorList>
            <person name="Hoskins R.A."/>
            <person name="Smith C.D."/>
            <person name="Carlson J.W."/>
            <person name="Carvalho A.B."/>
            <person name="Halpern A."/>
            <person name="Kaminker J.S."/>
            <person name="Kennedy C."/>
            <person name="Mungall C.J."/>
            <person name="Sullivan B.A."/>
            <person name="Sutton G.G."/>
            <person name="Yasuhara J.C."/>
            <person name="Wakimoto B.T."/>
            <person name="Myers E.W."/>
            <person name="Celniker S.E."/>
            <person name="Rubin G.M."/>
            <person name="Karpen G.H."/>
        </authorList>
    </citation>
    <scope>NUCLEOTIDE SEQUENCE [LARGE SCALE GENOMIC DNA]</scope>
    <source>
        <strain evidence="16">Berkeley</strain>
    </source>
</reference>
<gene>
    <name evidence="14 15" type="primary">LpR2</name>
    <name evidence="14" type="synonym">CG4823</name>
    <name evidence="14" type="synonym">CG4834</name>
    <name evidence="14" type="synonym">Dmel\CG31092</name>
    <name evidence="14" type="synonym">Lpr2</name>
    <name evidence="14" type="synonym">lpr2</name>
    <name evidence="14" type="synonym">Lpr2-E</name>
    <name evidence="14 15" type="ORF">CG31092</name>
    <name evidence="14" type="ORF">Dmel_CG31092</name>
</gene>
<feature type="region of interest" description="Disordered" evidence="11">
    <location>
        <begin position="262"/>
        <end position="293"/>
    </location>
</feature>
<keyword evidence="16" id="KW-1185">Reference proteome</keyword>
<dbReference type="OrthoDB" id="664115at2759"/>
<dbReference type="InterPro" id="IPR036055">
    <property type="entry name" value="LDL_receptor-like_sf"/>
</dbReference>
<dbReference type="Gene3D" id="4.10.400.10">
    <property type="entry name" value="Low-density Lipoprotein Receptor"/>
    <property type="match status" value="2"/>
</dbReference>
<reference evidence="14" key="14">
    <citation type="submission" date="2023-12" db="EMBL/GenBank/DDBJ databases">
        <authorList>
            <consortium name="FlyBase"/>
        </authorList>
    </citation>
    <scope>NUCLEOTIDE SEQUENCE</scope>
</reference>
<keyword evidence="6 12" id="KW-1133">Transmembrane helix</keyword>
<reference evidence="14" key="11">
    <citation type="journal article" date="2015" name="G3 (Bethesda)">
        <title>Gene Model Annotations for Drosophila melanogaster: Impact of High-Throughput Data.</title>
        <authorList>
            <consortium name="FlyBase Consortium"/>
            <person name="Matthews B.B."/>
            <person name="Dos Santos G."/>
            <person name="Crosby M.A."/>
            <person name="Emmert D.B."/>
            <person name="St Pierre S.E."/>
            <person name="Gramates L.S."/>
            <person name="Zhou P."/>
            <person name="Schroeder A.J."/>
            <person name="Falls K."/>
            <person name="Strelets V."/>
            <person name="Russo S.M."/>
            <person name="Gelbart W.M."/>
            <person name="null"/>
        </authorList>
    </citation>
    <scope>NUCLEOTIDE SEQUENCE</scope>
</reference>
<comment type="caution">
    <text evidence="10">Lacks conserved residue(s) required for the propagation of feature annotation.</text>
</comment>
<dbReference type="Bgee" id="FBgn0051092">
    <property type="expression patterns" value="Expressed in fat body cell in arthropod fat body and 231 other cell types or tissues"/>
</dbReference>
<reference evidence="16" key="4">
    <citation type="journal article" date="2002" name="Genome Biol.">
        <title>The transposable elements of the Drosophila melanogaster euchromatin: a genomics perspective.</title>
        <authorList>
            <person name="Kaminker J.S."/>
            <person name="Bergman C.M."/>
            <person name="Kronmiller B."/>
            <person name="Carlson J."/>
            <person name="Svirskas R."/>
            <person name="Patel S."/>
            <person name="Frise E."/>
            <person name="Wheeler D.A."/>
            <person name="Lewis S.E."/>
            <person name="Rubin G.M."/>
            <person name="Ashburner M."/>
            <person name="Celniker S.E."/>
        </authorList>
    </citation>
    <scope>NUCLEOTIDE SEQUENCE [LARGE SCALE GENOMIC DNA]</scope>
    <source>
        <strain evidence="16">Berkeley</strain>
    </source>
</reference>
<evidence type="ECO:0000256" key="12">
    <source>
        <dbReference type="SAM" id="Phobius"/>
    </source>
</evidence>
<accession>Q6NN57</accession>
<dbReference type="SUPFAM" id="SSF57424">
    <property type="entry name" value="LDL receptor-like module"/>
    <property type="match status" value="2"/>
</dbReference>
<keyword evidence="3 12" id="KW-0812">Transmembrane</keyword>
<dbReference type="FunFam" id="4.10.400.10:FF:000053">
    <property type="entry name" value="Very low density lipoprotein receptor"/>
    <property type="match status" value="1"/>
</dbReference>
<evidence type="ECO:0000256" key="6">
    <source>
        <dbReference type="ARBA" id="ARBA00022989"/>
    </source>
</evidence>
<comment type="subcellular location">
    <subcellularLocation>
        <location evidence="2">Endomembrane system</location>
    </subcellularLocation>
    <subcellularLocation>
        <location evidence="1">Membrane</location>
        <topology evidence="1">Single-pass membrane protein</topology>
    </subcellularLocation>
</comment>
<dbReference type="GO" id="GO:0005886">
    <property type="term" value="C:plasma membrane"/>
    <property type="evidence" value="ECO:0000314"/>
    <property type="project" value="FlyBase"/>
</dbReference>
<dbReference type="InterPro" id="IPR050685">
    <property type="entry name" value="LDLR"/>
</dbReference>
<reference evidence="14" key="8">
    <citation type="submission" date="2006-08" db="EMBL/GenBank/DDBJ databases">
        <authorList>
            <person name="Celniker S."/>
            <person name="Carlson J."/>
            <person name="Wan K."/>
            <person name="Frise E."/>
            <person name="Hoskins R."/>
            <person name="Park S."/>
            <person name="Svirskas R."/>
            <person name="Rubin G."/>
        </authorList>
    </citation>
    <scope>NUCLEOTIDE SEQUENCE</scope>
</reference>
<evidence type="ECO:0000256" key="4">
    <source>
        <dbReference type="ARBA" id="ARBA00022729"/>
    </source>
</evidence>
<evidence type="ECO:0000256" key="11">
    <source>
        <dbReference type="SAM" id="MobiDB-lite"/>
    </source>
</evidence>
<evidence type="ECO:0000256" key="5">
    <source>
        <dbReference type="ARBA" id="ARBA00022737"/>
    </source>
</evidence>
<evidence type="ECO:0000256" key="10">
    <source>
        <dbReference type="PROSITE-ProRule" id="PRU00124"/>
    </source>
</evidence>
<dbReference type="HOGENOM" id="CLU_728194_0_0_1"/>
<evidence type="ECO:0000313" key="16">
    <source>
        <dbReference type="Proteomes" id="UP000000803"/>
    </source>
</evidence>
<dbReference type="PANTHER" id="PTHR24270">
    <property type="entry name" value="LOW-DENSITY LIPOPROTEIN RECEPTOR-RELATED"/>
    <property type="match status" value="1"/>
</dbReference>
<name>Q6NN57_DROME</name>
<dbReference type="AGR" id="FB:FBgn0051092"/>
<reference evidence="16" key="2">
    <citation type="journal article" date="2002" name="Genome Biol.">
        <title>Finishing a whole-genome shotgun: release 3 of the Drosophila melanogaster euchromatic genome sequence.</title>
        <authorList>
            <person name="Celniker S.E."/>
            <person name="Wheeler D.A."/>
            <person name="Kronmiller B."/>
            <person name="Carlson J.W."/>
            <person name="Halpern A."/>
            <person name="Patel S."/>
            <person name="Adams M."/>
            <person name="Champe M."/>
            <person name="Dugan S.P."/>
            <person name="Frise E."/>
            <person name="Hodgson A."/>
            <person name="George R.A."/>
            <person name="Hoskins R.A."/>
            <person name="Laverty T."/>
            <person name="Muzny D.M."/>
            <person name="Nelson C.R."/>
            <person name="Pacleb J.M."/>
            <person name="Park S."/>
            <person name="Pfeiffer B.D."/>
            <person name="Richards S."/>
            <person name="Sodergren E.J."/>
            <person name="Svirskas R."/>
            <person name="Tabor P.E."/>
            <person name="Wan K."/>
            <person name="Stapleton M."/>
            <person name="Sutton G.G."/>
            <person name="Venter C."/>
            <person name="Weinstock G."/>
            <person name="Scherer S.E."/>
            <person name="Myers E.W."/>
            <person name="Gibbs R.A."/>
            <person name="Rubin G.M."/>
        </authorList>
    </citation>
    <scope>NUCLEOTIDE SEQUENCE [LARGE SCALE GENOMIC DNA]</scope>
    <source>
        <strain evidence="16">Berkeley</strain>
    </source>
</reference>
<proteinExistence type="evidence at transcript level"/>
<dbReference type="FlyBase" id="FBgn0051092">
    <property type="gene designation" value="LpR2"/>
</dbReference>
<dbReference type="GO" id="GO:0071813">
    <property type="term" value="F:lipoprotein particle binding"/>
    <property type="evidence" value="ECO:0000353"/>
    <property type="project" value="FlyBase"/>
</dbReference>
<dbReference type="SMR" id="Q6NN57"/>
<keyword evidence="5" id="KW-0677">Repeat</keyword>
<dbReference type="Pfam" id="PF00057">
    <property type="entry name" value="Ldl_recept_a"/>
    <property type="match status" value="2"/>
</dbReference>
<dbReference type="PROSITE" id="PS50068">
    <property type="entry name" value="LDLRA_2"/>
    <property type="match status" value="2"/>
</dbReference>
<reference evidence="14" key="15">
    <citation type="submission" date="2024-06" db="EMBL/GenBank/DDBJ databases">
        <title>Drosophila melanogaster release 4 sequence.</title>
        <authorList>
            <consortium name="Berkeley Drosophila Genome Project"/>
            <person name="Celniker S."/>
            <person name="Carlson J."/>
            <person name="Wan K."/>
            <person name="Pfeiffer B."/>
            <person name="Frise E."/>
            <person name="George R."/>
            <person name="Hoskins R."/>
            <person name="Stapleton M."/>
            <person name="Pacleb J."/>
            <person name="Park S."/>
            <person name="Svirskas R."/>
            <person name="Smith E."/>
            <person name="Yu C."/>
            <person name="Rubin G."/>
        </authorList>
    </citation>
    <scope>NUCLEOTIDE SEQUENCE</scope>
</reference>
<reference evidence="14 16" key="1">
    <citation type="journal article" date="2000" name="Science">
        <title>The genome sequence of Drosophila melanogaster.</title>
        <authorList>
            <person name="Adams M.D."/>
            <person name="Celniker S.E."/>
            <person name="Holt R.A."/>
            <person name="Evans C.A."/>
            <person name="Gocayne J.D."/>
            <person name="Amanatides P.G."/>
            <person name="Scherer S.E."/>
            <person name="Li P.W."/>
            <person name="Hoskins R.A."/>
            <person name="Galle R.F."/>
            <person name="George R.A."/>
            <person name="Lewis S.E."/>
            <person name="Richards S."/>
            <person name="Ashburner M."/>
            <person name="Henderson S.N."/>
            <person name="Sutton G.G."/>
            <person name="Wortman J.R."/>
            <person name="Yandell M.D."/>
            <person name="Zhang Q."/>
            <person name="Chen L.X."/>
            <person name="Brandon R.C."/>
            <person name="Rogers Y.H."/>
            <person name="Blazej R.G."/>
            <person name="Champe M."/>
            <person name="Pfeiffer B.D."/>
            <person name="Wan K.H."/>
            <person name="Doyle C."/>
            <person name="Baxter E.G."/>
            <person name="Helt G."/>
            <person name="Nelson C.R."/>
            <person name="Gabor G.L."/>
            <person name="Abril J.F."/>
            <person name="Agbayani A."/>
            <person name="An H.J."/>
            <person name="Andrews-Pfannkoch C."/>
            <person name="Baldwin D."/>
            <person name="Ballew R.M."/>
            <person name="Basu A."/>
            <person name="Baxendale J."/>
            <person name="Bayraktaroglu L."/>
            <person name="Beasley E.M."/>
            <person name="Beeson K.Y."/>
            <person name="Benos P.V."/>
            <person name="Berman B.P."/>
            <person name="Bhandari D."/>
            <person name="Bolshakov S."/>
            <person name="Borkova D."/>
            <person name="Botchan M.R."/>
            <person name="Bouck J."/>
            <person name="Brokstein P."/>
            <person name="Brottier P."/>
            <person name="Burtis K.C."/>
            <person name="Busam D.A."/>
            <person name="Butler H."/>
            <person name="Cadieu E."/>
            <person name="Center A."/>
            <person name="Chandra I."/>
            <person name="Cherry J.M."/>
            <person name="Cawley S."/>
            <person name="Dahlke C."/>
            <person name="Davenport L.B."/>
            <person name="Davies P."/>
            <person name="de Pablos B."/>
            <person name="Delcher A."/>
            <person name="Deng Z."/>
            <person name="Mays A.D."/>
            <person name="Dew I."/>
            <person name="Dietz S.M."/>
            <person name="Dodson K."/>
            <person name="Doup L.E."/>
            <person name="Downes M."/>
            <person name="Dugan-Rocha S."/>
            <person name="Dunkov B.C."/>
            <person name="Dunn P."/>
            <person name="Durbin K.J."/>
            <person name="Evangelista C.C."/>
            <person name="Ferraz C."/>
            <person name="Ferriera S."/>
            <person name="Fleischmann W."/>
            <person name="Fosler C."/>
            <person name="Gabrielian A.E."/>
            <person name="Garg N.S."/>
            <person name="Gelbart W.M."/>
            <person name="Glasser K."/>
            <person name="Glodek A."/>
            <person name="Gong F."/>
            <person name="Gorrell J.H."/>
            <person name="Gu Z."/>
            <person name="Guan P."/>
            <person name="Harris M."/>
            <person name="Harris N.L."/>
            <person name="Harvey D."/>
            <person name="Heiman T.J."/>
            <person name="Hernandez J.R."/>
            <person name="Houck J."/>
            <person name="Hostin D."/>
            <person name="Houston K.A."/>
            <person name="Howland T.J."/>
            <person name="Wei M.H."/>
            <person name="Ibegwam C."/>
            <person name="Jalali M."/>
            <person name="Kalush F."/>
            <person name="Karpen G.H."/>
            <person name="Ke Z."/>
            <person name="Kennison J.A."/>
            <person name="Ketchum K.A."/>
            <person name="Kimmel B.E."/>
            <person name="Kodira C.D."/>
            <person name="Kraft C."/>
            <person name="Kravitz S."/>
            <person name="Kulp D."/>
            <person name="Lai Z."/>
            <person name="Lasko P."/>
            <person name="Lei Y."/>
            <person name="Levitsky A.A."/>
            <person name="Li J."/>
            <person name="Li Z."/>
            <person name="Liang Y."/>
            <person name="Lin X."/>
            <person name="Liu X."/>
            <person name="Mattei B."/>
            <person name="McIntosh T.C."/>
            <person name="McLeod M.P."/>
            <person name="McPherson D."/>
            <person name="Merkulov G."/>
            <person name="Milshina N.V."/>
            <person name="Mobarry C."/>
            <person name="Morris J."/>
            <person name="Moshrefi A."/>
            <person name="Mount S.M."/>
            <person name="Moy M."/>
            <person name="Murphy B."/>
            <person name="Murphy L."/>
            <person name="Muzny D.M."/>
            <person name="Nelson D.L."/>
            <person name="Nelson D.R."/>
            <person name="Nelson K.A."/>
            <person name="Nixon K."/>
            <person name="Nusskern D.R."/>
            <person name="Pacleb J.M."/>
            <person name="Palazzolo M."/>
            <person name="Pittman G.S."/>
            <person name="Pan S."/>
            <person name="Pollard J."/>
            <person name="Puri V."/>
            <person name="Reese M.G."/>
            <person name="Reinert K."/>
            <person name="Remington K."/>
            <person name="Saunders R.D."/>
            <person name="Scheeler F."/>
            <person name="Shen H."/>
            <person name="Shue B.C."/>
            <person name="Siden-Kiamos I."/>
            <person name="Simpson M."/>
            <person name="Skupski M.P."/>
            <person name="Smith T."/>
            <person name="Spier E."/>
            <person name="Spradling A.C."/>
            <person name="Stapleton M."/>
            <person name="Strong R."/>
            <person name="Sun E."/>
            <person name="Svirskas R."/>
            <person name="Tector C."/>
            <person name="Turner R."/>
            <person name="Venter E."/>
            <person name="Wang A.H."/>
            <person name="Wang X."/>
            <person name="Wang Z.Y."/>
            <person name="Wassarman D.A."/>
            <person name="Weinstock G.M."/>
            <person name="Weissenbach J."/>
            <person name="Williams S.M."/>
            <person name="WoodageT"/>
            <person name="Worley K.C."/>
            <person name="Wu D."/>
            <person name="Yang S."/>
            <person name="Yao Q.A."/>
            <person name="Ye J."/>
            <person name="Yeh R.F."/>
            <person name="Zaveri J.S."/>
            <person name="Zhan M."/>
            <person name="Zhang G."/>
            <person name="Zhao Q."/>
            <person name="Zheng L."/>
            <person name="Zheng X.H."/>
            <person name="Zhong F.N."/>
            <person name="Zhong W."/>
            <person name="Zhou X."/>
            <person name="Zhu S."/>
            <person name="Zhu X."/>
            <person name="Smith H.O."/>
            <person name="Gibbs R.A."/>
            <person name="Myers E.W."/>
            <person name="Rubin G.M."/>
            <person name="Venter J.C."/>
        </authorList>
    </citation>
    <scope>NUCLEOTIDE SEQUENCE [LARGE SCALE GENOMIC DNA]</scope>
    <source>
        <strain evidence="16">Berkeley</strain>
    </source>
</reference>
<dbReference type="UCSC" id="CG31092-RD">
    <property type="organism name" value="d. melanogaster"/>
</dbReference>
<evidence type="ECO:0000256" key="9">
    <source>
        <dbReference type="ARBA" id="ARBA00023180"/>
    </source>
</evidence>
<keyword evidence="4" id="KW-0732">Signal</keyword>
<dbReference type="CTD" id="43105"/>
<evidence type="ECO:0000313" key="14">
    <source>
        <dbReference type="EMBL" id="ABW08767.1"/>
    </source>
</evidence>
<dbReference type="GO" id="GO:0032370">
    <property type="term" value="P:positive regulation of lipid transport"/>
    <property type="evidence" value="ECO:0000315"/>
    <property type="project" value="FlyBase"/>
</dbReference>
<dbReference type="RefSeq" id="NP_001097927.1">
    <property type="nucleotide sequence ID" value="NM_001104457.2"/>
</dbReference>
<dbReference type="GO" id="GO:0016192">
    <property type="term" value="P:vesicle-mediated transport"/>
    <property type="evidence" value="ECO:0007669"/>
    <property type="project" value="UniProtKB-ARBA"/>
</dbReference>
<keyword evidence="9" id="KW-0325">Glycoprotein</keyword>
<feature type="disulfide bond" evidence="10">
    <location>
        <begin position="193"/>
        <end position="205"/>
    </location>
</feature>
<dbReference type="InterPro" id="IPR023415">
    <property type="entry name" value="LDLR_class-A_CS"/>
</dbReference>
<dbReference type="EMBL" id="AE014297">
    <property type="protein sequence ID" value="ABW08767.1"/>
    <property type="molecule type" value="Genomic_DNA"/>
</dbReference>
<dbReference type="InterPro" id="IPR002172">
    <property type="entry name" value="LDrepeatLR_classA_rpt"/>
</dbReference>
<reference evidence="13" key="6">
    <citation type="submission" date="2004-01" db="EMBL/GenBank/DDBJ databases">
        <authorList>
            <person name="Stapleton M."/>
            <person name="Carlson J."/>
            <person name="Chavez C."/>
            <person name="Frise E."/>
            <person name="George R."/>
            <person name="Pacleb J."/>
            <person name="Park S."/>
            <person name="Wan K."/>
            <person name="Yu C."/>
            <person name="Rubin G.M."/>
            <person name="Celniker S."/>
        </authorList>
    </citation>
    <scope>NUCLEOTIDE SEQUENCE</scope>
    <source>
        <strain evidence="13">Berkeley</strain>
    </source>
</reference>
<dbReference type="GO" id="GO:0012505">
    <property type="term" value="C:endomembrane system"/>
    <property type="evidence" value="ECO:0007669"/>
    <property type="project" value="UniProtKB-SubCell"/>
</dbReference>
<dbReference type="FunFam" id="4.10.400.10:FF:000002">
    <property type="entry name" value="Low-density lipoprotein receptor-related protein 1"/>
    <property type="match status" value="1"/>
</dbReference>
<feature type="region of interest" description="Disordered" evidence="11">
    <location>
        <begin position="19"/>
        <end position="41"/>
    </location>
</feature>
<organism evidence="13">
    <name type="scientific">Drosophila melanogaster</name>
    <name type="common">Fruit fly</name>
    <dbReference type="NCBI Taxonomy" id="7227"/>
    <lineage>
        <taxon>Eukaryota</taxon>
        <taxon>Metazoa</taxon>
        <taxon>Ecdysozoa</taxon>
        <taxon>Arthropoda</taxon>
        <taxon>Hexapoda</taxon>
        <taxon>Insecta</taxon>
        <taxon>Pterygota</taxon>
        <taxon>Neoptera</taxon>
        <taxon>Endopterygota</taxon>
        <taxon>Diptera</taxon>
        <taxon>Brachycera</taxon>
        <taxon>Muscomorpha</taxon>
        <taxon>Ephydroidea</taxon>
        <taxon>Drosophilidae</taxon>
        <taxon>Drosophila</taxon>
        <taxon>Sophophora</taxon>
    </lineage>
</organism>
<reference evidence="14 16" key="10">
    <citation type="journal article" date="2007" name="Science">
        <title>Sequence finishing and mapping of Drosophila melanogaster heterochromatin.</title>
        <authorList>
            <person name="Hoskins R.A."/>
            <person name="Carlson J.W."/>
            <person name="Kennedy C."/>
            <person name="Acevedo D."/>
            <person name="Evans-Holm M."/>
            <person name="Frise E."/>
            <person name="Wan K.H."/>
            <person name="Park S."/>
            <person name="Mendez-Lago M."/>
            <person name="Rossi F."/>
            <person name="Villasante A."/>
            <person name="Dimitri P."/>
            <person name="Karpen G.H."/>
            <person name="Celniker S.E."/>
        </authorList>
    </citation>
    <scope>NUCLEOTIDE SEQUENCE [LARGE SCALE GENOMIC DNA]</scope>
    <source>
        <strain evidence="16">Berkeley</strain>
    </source>
</reference>
<keyword evidence="8 10" id="KW-1015">Disulfide bond</keyword>
<reference evidence="14 16" key="9">
    <citation type="journal article" date="2007" name="Science">
        <title>The Release 5.1 annotation of Drosophila melanogaster heterochromatin.</title>
        <authorList>
            <person name="Smith C.D."/>
            <person name="Shu S."/>
            <person name="Mungall C.J."/>
            <person name="Karpen G.H."/>
        </authorList>
    </citation>
    <scope>NUCLEOTIDE SEQUENCE [LARGE SCALE GENOMIC DNA]</scope>
    <source>
        <strain evidence="16">Berkeley</strain>
    </source>
</reference>
<reference evidence="14" key="13">
    <citation type="journal article" date="2015" name="Genome Res.">
        <title>The Release 6 reference sequence of the Drosophila melanogaster genome.</title>
        <authorList>
            <person name="Hoskins R.A."/>
            <person name="Carlson J.W."/>
            <person name="Wan K.H."/>
            <person name="Park S."/>
            <person name="Mendez I."/>
            <person name="Galle S.E."/>
            <person name="Booth B.W."/>
            <person name="Pfeiffer B.D."/>
            <person name="George R.A."/>
            <person name="Svirskas R."/>
            <person name="Krzywinski M."/>
            <person name="Schein J."/>
            <person name="Accardo M.C."/>
            <person name="Damia E."/>
            <person name="Messina G."/>
            <person name="Mendez-Lago M."/>
            <person name="de Pablos B."/>
            <person name="Demakova O.V."/>
            <person name="Andreyeva E.N."/>
            <person name="Boldyreva L.V."/>
            <person name="Marra M."/>
            <person name="Carvalho A.B."/>
            <person name="Dimitri P."/>
            <person name="Villasante A."/>
            <person name="Zhimulev I.F."/>
            <person name="Rubin G.M."/>
            <person name="Karpen G.H."/>
            <person name="Celniker S.E."/>
        </authorList>
    </citation>
    <scope>NUCLEOTIDE SEQUENCE</scope>
</reference>
<dbReference type="EMBL" id="BT011437">
    <property type="protein sequence ID" value="AAR99095.1"/>
    <property type="molecule type" value="mRNA"/>
</dbReference>
<sequence length="380" mass="41064">MATTCMPHFTEYFQTTTQSELTTNESANSRSSSSSSGCREPSKTSGFFYSASTHYQSKVQQLISFSFTSSFHLLFITCILSISKFCNAAAVNAAHVTAATPTASEIMHNLSGSALLERLKASTLGPTLDQLKHLAPAAANSISPGTGSGMGIGMGHFGSSINSVLNGNPLKFLNVSGKIGTPLDISLGLSNYCDEKQFQCSTGECIPIRFVCDGSSDCPDHSDERLEECKFTESTCSQEQFRCGNGKCIPRRWVCDRENDCADGSDESTSQCLETKTGNNRTDTSNQVHKSDAESENDYVEIALHVIASLAGTALVASVIYVVYRRCTRAVNSMNFENPVYHKTTEDHFSLEKNGTPHIYAAANDEEAVNPLFKSGTECV</sequence>
<reference evidence="14" key="12">
    <citation type="journal article" date="2015" name="G3 (Bethesda)">
        <title>Gene Model Annotations for Drosophila melanogaster: The Rule-Benders.</title>
        <authorList>
            <consortium name="FlyBase Consortium"/>
            <person name="Crosby M.A."/>
            <person name="Gramates L.S."/>
            <person name="Dos Santos G."/>
            <person name="Matthews B.B."/>
            <person name="St Pierre S.E."/>
            <person name="Zhou P."/>
            <person name="Schroeder A.J."/>
            <person name="Falls K."/>
            <person name="Emmert D.B."/>
            <person name="Russo S.M."/>
            <person name="Gelbart W.M."/>
            <person name="null"/>
        </authorList>
    </citation>
    <scope>NUCLEOTIDE SEQUENCE</scope>
</reference>
<dbReference type="CDD" id="cd00112">
    <property type="entry name" value="LDLa"/>
    <property type="match status" value="2"/>
</dbReference>
<evidence type="ECO:0000256" key="7">
    <source>
        <dbReference type="ARBA" id="ARBA00023136"/>
    </source>
</evidence>
<evidence type="ECO:0000256" key="8">
    <source>
        <dbReference type="ARBA" id="ARBA00023157"/>
    </source>
</evidence>
<dbReference type="GeneID" id="43105"/>
<dbReference type="PRINTS" id="PR00261">
    <property type="entry name" value="LDLRECEPTOR"/>
</dbReference>
<feature type="compositionally biased region" description="Low complexity" evidence="11">
    <location>
        <begin position="26"/>
        <end position="36"/>
    </location>
</feature>
<dbReference type="PROSITE" id="PS01209">
    <property type="entry name" value="LDLRA_1"/>
    <property type="match status" value="1"/>
</dbReference>
<reference evidence="14 16" key="7">
    <citation type="journal article" date="2005" name="PLoS Comput. Biol.">
        <title>Combined evidence annotation of transposable elements in genome sequences.</title>
        <authorList>
            <person name="Quesneville H."/>
            <person name="Bergman C.M."/>
            <person name="Andrieu O."/>
            <person name="Autard D."/>
            <person name="Nouaud D."/>
            <person name="Ashburner M."/>
            <person name="Anxolabehere D."/>
        </authorList>
    </citation>
    <scope>NUCLEOTIDE SEQUENCE [LARGE SCALE GENOMIC DNA]</scope>
    <source>
        <strain evidence="16">Berkeley</strain>
    </source>
</reference>
<dbReference type="PANTHER" id="PTHR24270:SF62">
    <property type="entry name" value="LOW-DENSITY LIPOPROTEIN RECEPTOR-RELATED PROTEIN 2"/>
    <property type="match status" value="1"/>
</dbReference>
<evidence type="ECO:0000313" key="15">
    <source>
        <dbReference type="FlyBase" id="FBgn0051092"/>
    </source>
</evidence>
<keyword evidence="14" id="KW-0675">Receptor</keyword>
<feature type="transmembrane region" description="Helical" evidence="12">
    <location>
        <begin position="302"/>
        <end position="324"/>
    </location>
</feature>
<keyword evidence="7 12" id="KW-0472">Membrane</keyword>
<evidence type="ECO:0000256" key="1">
    <source>
        <dbReference type="ARBA" id="ARBA00004167"/>
    </source>
</evidence>